<dbReference type="Pfam" id="PF00712">
    <property type="entry name" value="DNA_pol3_beta"/>
    <property type="match status" value="1"/>
</dbReference>
<accession>D9I372</accession>
<comment type="similarity">
    <text evidence="2">Belongs to the beta sliding clamp family.</text>
</comment>
<sequence length="375" mass="41130">MKFAVERGDFLKALAHGGSVVEKRTTVPILSHVLIQAEDSQLHLTTTDMDLALVESIPAVVEAPGSITVSAHMLLEIVRKLPDGVKIEATLNQANDQLTLKAGKSRFNIATLPAEQFPKLTQNDLPFSFKLTAEKLRYLIDRSRFAMSTEETRYFLNGIYFHAHEINGQKVFRSVATDAHRLACIEVPVPEGAESIPGIIVGRKTITEIRKLINDENPEAEITISLSPQRVEFKLPQATLSSRLVDGTYPDYEQAIPKGNDKPVIVDAKDFAKAVDRVATVTTDKLPVIKISVAKNKLTLVAASSELGDATEEMEVDFPFDHSIEIGFNANYLVDITSQIGDEAAEILLSDGSAPAIIKGINDKEALFVLMPMRV</sequence>
<keyword evidence="6 15" id="KW-0548">Nucleotidyltransferase</keyword>
<comment type="subcellular location">
    <subcellularLocation>
        <location evidence="1">Cytoplasm</location>
    </subcellularLocation>
</comment>
<dbReference type="EMBL" id="HM072455">
    <property type="protein sequence ID" value="ADI50050.1"/>
    <property type="molecule type" value="Genomic_DNA"/>
</dbReference>
<evidence type="ECO:0000256" key="7">
    <source>
        <dbReference type="ARBA" id="ARBA00022705"/>
    </source>
</evidence>
<dbReference type="InterPro" id="IPR046938">
    <property type="entry name" value="DNA_clamp_sf"/>
</dbReference>
<evidence type="ECO:0000256" key="4">
    <source>
        <dbReference type="ARBA" id="ARBA00022490"/>
    </source>
</evidence>
<dbReference type="GO" id="GO:0009360">
    <property type="term" value="C:DNA polymerase III complex"/>
    <property type="evidence" value="ECO:0007669"/>
    <property type="project" value="InterPro"/>
</dbReference>
<dbReference type="Gene3D" id="3.10.150.10">
    <property type="entry name" value="DNA Polymerase III, subunit A, domain 2"/>
    <property type="match status" value="1"/>
</dbReference>
<evidence type="ECO:0000256" key="9">
    <source>
        <dbReference type="ARBA" id="ARBA00023125"/>
    </source>
</evidence>
<dbReference type="GO" id="GO:0003677">
    <property type="term" value="F:DNA binding"/>
    <property type="evidence" value="ECO:0007669"/>
    <property type="project" value="UniProtKB-KW"/>
</dbReference>
<dbReference type="NCBIfam" id="TIGR00663">
    <property type="entry name" value="dnan"/>
    <property type="match status" value="1"/>
</dbReference>
<dbReference type="GO" id="GO:0006271">
    <property type="term" value="P:DNA strand elongation involved in DNA replication"/>
    <property type="evidence" value="ECO:0007669"/>
    <property type="project" value="TreeGrafter"/>
</dbReference>
<dbReference type="SMART" id="SM00480">
    <property type="entry name" value="POL3Bc"/>
    <property type="match status" value="1"/>
</dbReference>
<dbReference type="AlphaFoldDB" id="D9I372"/>
<dbReference type="InterPro" id="IPR022637">
    <property type="entry name" value="DNA_polIII_beta_cen"/>
</dbReference>
<keyword evidence="9" id="KW-0238">DNA-binding</keyword>
<keyword evidence="8" id="KW-0239">DNA-directed DNA polymerase</keyword>
<evidence type="ECO:0000256" key="8">
    <source>
        <dbReference type="ARBA" id="ARBA00022932"/>
    </source>
</evidence>
<evidence type="ECO:0000256" key="5">
    <source>
        <dbReference type="ARBA" id="ARBA00022679"/>
    </source>
</evidence>
<organism evidence="15">
    <name type="scientific">Candidatus Odyssella thessalonicensis</name>
    <dbReference type="NCBI Taxonomy" id="84647"/>
    <lineage>
        <taxon>Bacteria</taxon>
        <taxon>Pseudomonadati</taxon>
        <taxon>Pseudomonadota</taxon>
        <taxon>Alphaproteobacteria</taxon>
        <taxon>Holosporales</taxon>
        <taxon>Candidatus Paracaedibacteraceae</taxon>
        <taxon>Candidatus Odyssella</taxon>
    </lineage>
</organism>
<evidence type="ECO:0000256" key="2">
    <source>
        <dbReference type="ARBA" id="ARBA00010752"/>
    </source>
</evidence>
<feature type="domain" description="DNA polymerase III beta sliding clamp C-terminal" evidence="14">
    <location>
        <begin position="254"/>
        <end position="374"/>
    </location>
</feature>
<evidence type="ECO:0000256" key="3">
    <source>
        <dbReference type="ARBA" id="ARBA00021035"/>
    </source>
</evidence>
<dbReference type="PANTHER" id="PTHR30478">
    <property type="entry name" value="DNA POLYMERASE III SUBUNIT BETA"/>
    <property type="match status" value="1"/>
</dbReference>
<dbReference type="GO" id="GO:0003887">
    <property type="term" value="F:DNA-directed DNA polymerase activity"/>
    <property type="evidence" value="ECO:0007669"/>
    <property type="project" value="UniProtKB-KW"/>
</dbReference>
<dbReference type="PIRSF" id="PIRSF000804">
    <property type="entry name" value="DNA_pol_III_b"/>
    <property type="match status" value="1"/>
</dbReference>
<dbReference type="InterPro" id="IPR001001">
    <property type="entry name" value="DNA_polIII_beta"/>
</dbReference>
<feature type="domain" description="DNA polymerase III beta sliding clamp N-terminal" evidence="12">
    <location>
        <begin position="1"/>
        <end position="120"/>
    </location>
</feature>
<keyword evidence="5 15" id="KW-0808">Transferase</keyword>
<dbReference type="PANTHER" id="PTHR30478:SF0">
    <property type="entry name" value="BETA SLIDING CLAMP"/>
    <property type="match status" value="1"/>
</dbReference>
<evidence type="ECO:0000259" key="13">
    <source>
        <dbReference type="Pfam" id="PF02767"/>
    </source>
</evidence>
<name>D9I372_9PROT</name>
<evidence type="ECO:0000313" key="15">
    <source>
        <dbReference type="EMBL" id="ADI50050.1"/>
    </source>
</evidence>
<dbReference type="CDD" id="cd00140">
    <property type="entry name" value="beta_clamp"/>
    <property type="match status" value="1"/>
</dbReference>
<evidence type="ECO:0000256" key="1">
    <source>
        <dbReference type="ARBA" id="ARBA00004496"/>
    </source>
</evidence>
<keyword evidence="4" id="KW-0963">Cytoplasm</keyword>
<feature type="non-terminal residue" evidence="15">
    <location>
        <position position="375"/>
    </location>
</feature>
<dbReference type="SUPFAM" id="SSF55979">
    <property type="entry name" value="DNA clamp"/>
    <property type="match status" value="3"/>
</dbReference>
<keyword evidence="7" id="KW-0235">DNA replication</keyword>
<evidence type="ECO:0000256" key="10">
    <source>
        <dbReference type="ARBA" id="ARBA00030988"/>
    </source>
</evidence>
<evidence type="ECO:0000256" key="6">
    <source>
        <dbReference type="ARBA" id="ARBA00022695"/>
    </source>
</evidence>
<evidence type="ECO:0000259" key="12">
    <source>
        <dbReference type="Pfam" id="PF00712"/>
    </source>
</evidence>
<dbReference type="InterPro" id="IPR022634">
    <property type="entry name" value="DNA_polIII_beta_N"/>
</dbReference>
<dbReference type="GO" id="GO:0005737">
    <property type="term" value="C:cytoplasm"/>
    <property type="evidence" value="ECO:0007669"/>
    <property type="project" value="UniProtKB-SubCell"/>
</dbReference>
<reference evidence="15" key="1">
    <citation type="submission" date="2010-04" db="EMBL/GenBank/DDBJ databases">
        <title>Phylogenomics of Odyssella thessalonicensis, a new Alphaproteobacteria order.</title>
        <authorList>
            <person name="Madoui M.-A."/>
            <person name="Robert C."/>
            <person name="Raoult D."/>
        </authorList>
    </citation>
    <scope>NUCLEOTIDE SEQUENCE</scope>
    <source>
        <strain evidence="15">L13</strain>
    </source>
</reference>
<dbReference type="InterPro" id="IPR022635">
    <property type="entry name" value="DNA_polIII_beta_C"/>
</dbReference>
<feature type="domain" description="DNA polymerase III beta sliding clamp central" evidence="13">
    <location>
        <begin position="131"/>
        <end position="251"/>
    </location>
</feature>
<dbReference type="Pfam" id="PF02768">
    <property type="entry name" value="DNA_pol3_beta_3"/>
    <property type="match status" value="1"/>
</dbReference>
<protein>
    <recommendedName>
        <fullName evidence="3">Beta sliding clamp</fullName>
    </recommendedName>
    <alternativeName>
        <fullName evidence="11">Beta-clamp processivity factor</fullName>
    </alternativeName>
    <alternativeName>
        <fullName evidence="10">DNA polymerase III beta sliding clamp subunit</fullName>
    </alternativeName>
</protein>
<dbReference type="GO" id="GO:0008408">
    <property type="term" value="F:3'-5' exonuclease activity"/>
    <property type="evidence" value="ECO:0007669"/>
    <property type="project" value="InterPro"/>
</dbReference>
<proteinExistence type="inferred from homology"/>
<dbReference type="Gene3D" id="3.70.10.10">
    <property type="match status" value="1"/>
</dbReference>
<dbReference type="Pfam" id="PF02767">
    <property type="entry name" value="DNA_pol3_beta_2"/>
    <property type="match status" value="1"/>
</dbReference>
<evidence type="ECO:0000259" key="14">
    <source>
        <dbReference type="Pfam" id="PF02768"/>
    </source>
</evidence>
<evidence type="ECO:0000256" key="11">
    <source>
        <dbReference type="ARBA" id="ARBA00033276"/>
    </source>
</evidence>